<dbReference type="PIRSF" id="PIRSF017393">
    <property type="entry name" value="MTase_SAV2177"/>
    <property type="match status" value="1"/>
</dbReference>
<sequence length="274" mass="30968">MSETPPSPEIDTSVPSVARAYDYFLGGKDNFEVDRAVLHQAMEVLPEARLLAIENRHWLTRVIRFLTREAGITQFLDVGSGLPTRENTHQVARRIEPETSVVYVDNDPACLAYGRALLEESGLTHFVSADLTKPDELLSNPTIRTHIDFDTPLALIQCGTIHHVPNELHPHEIMRTYIEALPSGSYLALTHFFNPQDENGYYADLARRTEQSFHDANLGSGFWRTREEIQSYFDGLEIVEPGLSYLHDWWPDGPRLRPVTDAEHLIVGGVGRKP</sequence>
<dbReference type="Proteomes" id="UP001500979">
    <property type="component" value="Unassembled WGS sequence"/>
</dbReference>
<gene>
    <name evidence="1" type="ORF">GCM10010470_47290</name>
</gene>
<name>A0ABN3VJ78_9PSEU</name>
<evidence type="ECO:0000313" key="2">
    <source>
        <dbReference type="Proteomes" id="UP001500979"/>
    </source>
</evidence>
<keyword evidence="1" id="KW-0489">Methyltransferase</keyword>
<reference evidence="1 2" key="1">
    <citation type="journal article" date="2019" name="Int. J. Syst. Evol. Microbiol.">
        <title>The Global Catalogue of Microorganisms (GCM) 10K type strain sequencing project: providing services to taxonomists for standard genome sequencing and annotation.</title>
        <authorList>
            <consortium name="The Broad Institute Genomics Platform"/>
            <consortium name="The Broad Institute Genome Sequencing Center for Infectious Disease"/>
            <person name="Wu L."/>
            <person name="Ma J."/>
        </authorList>
    </citation>
    <scope>NUCLEOTIDE SEQUENCE [LARGE SCALE GENOMIC DNA]</scope>
    <source>
        <strain evidence="1 2">JCM 9383</strain>
    </source>
</reference>
<dbReference type="InterPro" id="IPR006764">
    <property type="entry name" value="SAM_dep_MeTrfase_SAV2177_type"/>
</dbReference>
<accession>A0ABN3VJ78</accession>
<dbReference type="InterPro" id="IPR029063">
    <property type="entry name" value="SAM-dependent_MTases_sf"/>
</dbReference>
<dbReference type="SUPFAM" id="SSF53335">
    <property type="entry name" value="S-adenosyl-L-methionine-dependent methyltransferases"/>
    <property type="match status" value="1"/>
</dbReference>
<dbReference type="RefSeq" id="WP_344683164.1">
    <property type="nucleotide sequence ID" value="NZ_BAAAUX010000019.1"/>
</dbReference>
<organism evidence="1 2">
    <name type="scientific">Saccharopolyspora taberi</name>
    <dbReference type="NCBI Taxonomy" id="60895"/>
    <lineage>
        <taxon>Bacteria</taxon>
        <taxon>Bacillati</taxon>
        <taxon>Actinomycetota</taxon>
        <taxon>Actinomycetes</taxon>
        <taxon>Pseudonocardiales</taxon>
        <taxon>Pseudonocardiaceae</taxon>
        <taxon>Saccharopolyspora</taxon>
    </lineage>
</organism>
<keyword evidence="2" id="KW-1185">Reference proteome</keyword>
<keyword evidence="1" id="KW-0808">Transferase</keyword>
<protein>
    <submittedName>
        <fullName evidence="1">SAM-dependent methyltransferase</fullName>
    </submittedName>
</protein>
<dbReference type="GO" id="GO:0008168">
    <property type="term" value="F:methyltransferase activity"/>
    <property type="evidence" value="ECO:0007669"/>
    <property type="project" value="UniProtKB-KW"/>
</dbReference>
<comment type="caution">
    <text evidence="1">The sequence shown here is derived from an EMBL/GenBank/DDBJ whole genome shotgun (WGS) entry which is preliminary data.</text>
</comment>
<dbReference type="GO" id="GO:0032259">
    <property type="term" value="P:methylation"/>
    <property type="evidence" value="ECO:0007669"/>
    <property type="project" value="UniProtKB-KW"/>
</dbReference>
<dbReference type="Pfam" id="PF04672">
    <property type="entry name" value="Methyltransf_19"/>
    <property type="match status" value="1"/>
</dbReference>
<dbReference type="EMBL" id="BAAAUX010000019">
    <property type="protein sequence ID" value="GAA2806567.1"/>
    <property type="molecule type" value="Genomic_DNA"/>
</dbReference>
<proteinExistence type="predicted"/>
<dbReference type="Gene3D" id="3.40.50.150">
    <property type="entry name" value="Vaccinia Virus protein VP39"/>
    <property type="match status" value="1"/>
</dbReference>
<evidence type="ECO:0000313" key="1">
    <source>
        <dbReference type="EMBL" id="GAA2806567.1"/>
    </source>
</evidence>